<comment type="function">
    <text evidence="1">S-adenosyl-L-methionine-dependent methyltransferase that catalyzes four methylations of the modified target histidine residue in translation elongation factor 2 (EF-2), to form an intermediate called diphthine methyl ester. The four successive methylation reactions represent the second step of diphthamide biosynthesis.</text>
</comment>
<dbReference type="Proteomes" id="UP000250321">
    <property type="component" value="Unassembled WGS sequence"/>
</dbReference>
<reference evidence="6 7" key="1">
    <citation type="submission" date="2018-02" db="EMBL/GenBank/DDBJ databases">
        <title>Draft genome of wild Prunus yedoensis var. nudiflora.</title>
        <authorList>
            <person name="Baek S."/>
            <person name="Kim J.-H."/>
            <person name="Choi K."/>
            <person name="Kim G.-B."/>
            <person name="Cho A."/>
            <person name="Jang H."/>
            <person name="Shin C.-H."/>
            <person name="Yu H.-J."/>
            <person name="Mun J.-H."/>
        </authorList>
    </citation>
    <scope>NUCLEOTIDE SEQUENCE [LARGE SCALE GENOMIC DNA]</scope>
    <source>
        <strain evidence="7">cv. Jeju island</strain>
        <tissue evidence="6">Leaf</tissue>
    </source>
</reference>
<comment type="caution">
    <text evidence="6">The sequence shown here is derived from an EMBL/GenBank/DDBJ whole genome shotgun (WGS) entry which is preliminary data.</text>
</comment>
<dbReference type="InterPro" id="IPR004551">
    <property type="entry name" value="Dphthn_synthase"/>
</dbReference>
<name>A0A314XQ41_PRUYE</name>
<accession>A0A314XQ41</accession>
<protein>
    <recommendedName>
        <fullName evidence="2">diphthine methyl ester synthase</fullName>
        <ecNumber evidence="2">2.1.1.314</ecNumber>
    </recommendedName>
</protein>
<comment type="catalytic activity">
    <reaction evidence="3">
        <text>2-[(3S)-amino-3-carboxypropyl]-L-histidyl-[translation elongation factor 2] + 4 S-adenosyl-L-methionine = diphthine methyl ester-[translation elongation factor 2] + 4 S-adenosyl-L-homocysteine + 3 H(+)</text>
        <dbReference type="Rhea" id="RHEA:42652"/>
        <dbReference type="Rhea" id="RHEA-COMP:9749"/>
        <dbReference type="Rhea" id="RHEA-COMP:10173"/>
        <dbReference type="ChEBI" id="CHEBI:15378"/>
        <dbReference type="ChEBI" id="CHEBI:57856"/>
        <dbReference type="ChEBI" id="CHEBI:59789"/>
        <dbReference type="ChEBI" id="CHEBI:73995"/>
        <dbReference type="ChEBI" id="CHEBI:79005"/>
        <dbReference type="EC" id="2.1.1.314"/>
    </reaction>
</comment>
<dbReference type="PANTHER" id="PTHR10882">
    <property type="entry name" value="DIPHTHINE SYNTHASE"/>
    <property type="match status" value="1"/>
</dbReference>
<dbReference type="AlphaFoldDB" id="A0A314XQ41"/>
<sequence length="143" mass="15657">MRTVLDGWTNKPSKREKPPQKTTVNHKSSANVDKERQSETRTPIRGARLRGMPYIVGVGLADEKDITFRGLEIVKQCDQVFIEAYTSLLSFGLSSDGLSTLENLYGKPVTVTDRKTVEERADQILAAAAASDVAFLVAGDPFG</sequence>
<keyword evidence="7" id="KW-1185">Reference proteome</keyword>
<evidence type="ECO:0000313" key="6">
    <source>
        <dbReference type="EMBL" id="PQP96152.1"/>
    </source>
</evidence>
<dbReference type="SUPFAM" id="SSF53790">
    <property type="entry name" value="Tetrapyrrole methylase"/>
    <property type="match status" value="1"/>
</dbReference>
<dbReference type="Gene3D" id="3.40.1010.10">
    <property type="entry name" value="Cobalt-precorrin-4 Transmethylase, Domain 1"/>
    <property type="match status" value="1"/>
</dbReference>
<feature type="domain" description="Tetrapyrrole methylase" evidence="5">
    <location>
        <begin position="54"/>
        <end position="142"/>
    </location>
</feature>
<dbReference type="InterPro" id="IPR014777">
    <property type="entry name" value="4pyrrole_Mease_sub1"/>
</dbReference>
<dbReference type="InterPro" id="IPR035996">
    <property type="entry name" value="4pyrrol_Methylase_sf"/>
</dbReference>
<evidence type="ECO:0000256" key="1">
    <source>
        <dbReference type="ARBA" id="ARBA00004006"/>
    </source>
</evidence>
<evidence type="ECO:0000259" key="5">
    <source>
        <dbReference type="Pfam" id="PF00590"/>
    </source>
</evidence>
<gene>
    <name evidence="6" type="ORF">Pyn_13461</name>
</gene>
<proteinExistence type="predicted"/>
<evidence type="ECO:0000256" key="4">
    <source>
        <dbReference type="SAM" id="MobiDB-lite"/>
    </source>
</evidence>
<dbReference type="EMBL" id="PJQY01002143">
    <property type="protein sequence ID" value="PQP96152.1"/>
    <property type="molecule type" value="Genomic_DNA"/>
</dbReference>
<evidence type="ECO:0000256" key="3">
    <source>
        <dbReference type="ARBA" id="ARBA00048752"/>
    </source>
</evidence>
<dbReference type="Pfam" id="PF00590">
    <property type="entry name" value="TP_methylase"/>
    <property type="match status" value="1"/>
</dbReference>
<dbReference type="STRING" id="2094558.A0A314XQ41"/>
<dbReference type="GO" id="GO:0141133">
    <property type="term" value="F:diphthine methyl ester synthase activity"/>
    <property type="evidence" value="ECO:0007669"/>
    <property type="project" value="UniProtKB-EC"/>
</dbReference>
<evidence type="ECO:0000313" key="7">
    <source>
        <dbReference type="Proteomes" id="UP000250321"/>
    </source>
</evidence>
<dbReference type="GO" id="GO:0017183">
    <property type="term" value="P:protein histidyl modification to diphthamide"/>
    <property type="evidence" value="ECO:0007669"/>
    <property type="project" value="InterPro"/>
</dbReference>
<organism evidence="6 7">
    <name type="scientific">Prunus yedoensis var. nudiflora</name>
    <dbReference type="NCBI Taxonomy" id="2094558"/>
    <lineage>
        <taxon>Eukaryota</taxon>
        <taxon>Viridiplantae</taxon>
        <taxon>Streptophyta</taxon>
        <taxon>Embryophyta</taxon>
        <taxon>Tracheophyta</taxon>
        <taxon>Spermatophyta</taxon>
        <taxon>Magnoliopsida</taxon>
        <taxon>eudicotyledons</taxon>
        <taxon>Gunneridae</taxon>
        <taxon>Pentapetalae</taxon>
        <taxon>rosids</taxon>
        <taxon>fabids</taxon>
        <taxon>Rosales</taxon>
        <taxon>Rosaceae</taxon>
        <taxon>Amygdaloideae</taxon>
        <taxon>Amygdaleae</taxon>
        <taxon>Prunus</taxon>
    </lineage>
</organism>
<feature type="region of interest" description="Disordered" evidence="4">
    <location>
        <begin position="1"/>
        <end position="43"/>
    </location>
</feature>
<dbReference type="InterPro" id="IPR000878">
    <property type="entry name" value="4pyrrol_Mease"/>
</dbReference>
<feature type="compositionally biased region" description="Polar residues" evidence="4">
    <location>
        <begin position="20"/>
        <end position="31"/>
    </location>
</feature>
<dbReference type="OrthoDB" id="2516at2759"/>
<evidence type="ECO:0000256" key="2">
    <source>
        <dbReference type="ARBA" id="ARBA00011927"/>
    </source>
</evidence>
<dbReference type="EC" id="2.1.1.314" evidence="2"/>
<dbReference type="PANTHER" id="PTHR10882:SF0">
    <property type="entry name" value="DIPHTHINE METHYL ESTER SYNTHASE"/>
    <property type="match status" value="1"/>
</dbReference>